<reference evidence="1" key="1">
    <citation type="journal article" date="2020" name="Stud. Mycol.">
        <title>101 Dothideomycetes genomes: a test case for predicting lifestyles and emergence of pathogens.</title>
        <authorList>
            <person name="Haridas S."/>
            <person name="Albert R."/>
            <person name="Binder M."/>
            <person name="Bloem J."/>
            <person name="Labutti K."/>
            <person name="Salamov A."/>
            <person name="Andreopoulos B."/>
            <person name="Baker S."/>
            <person name="Barry K."/>
            <person name="Bills G."/>
            <person name="Bluhm B."/>
            <person name="Cannon C."/>
            <person name="Castanera R."/>
            <person name="Culley D."/>
            <person name="Daum C."/>
            <person name="Ezra D."/>
            <person name="Gonzalez J."/>
            <person name="Henrissat B."/>
            <person name="Kuo A."/>
            <person name="Liang C."/>
            <person name="Lipzen A."/>
            <person name="Lutzoni F."/>
            <person name="Magnuson J."/>
            <person name="Mondo S."/>
            <person name="Nolan M."/>
            <person name="Ohm R."/>
            <person name="Pangilinan J."/>
            <person name="Park H.-J."/>
            <person name="Ramirez L."/>
            <person name="Alfaro M."/>
            <person name="Sun H."/>
            <person name="Tritt A."/>
            <person name="Yoshinaga Y."/>
            <person name="Zwiers L.-H."/>
            <person name="Turgeon B."/>
            <person name="Goodwin S."/>
            <person name="Spatafora J."/>
            <person name="Crous P."/>
            <person name="Grigoriev I."/>
        </authorList>
    </citation>
    <scope>NUCLEOTIDE SEQUENCE</scope>
    <source>
        <strain evidence="1">CBS 121739</strain>
    </source>
</reference>
<dbReference type="GeneID" id="54490992"/>
<sequence>MAYAVRLQLHCNGIRRICTGISVLTPHAYCTGPKCRNWMFRLPPCLPLSEAPPRVYYYTVPDARRCICAAPWMCRRHACMHAYWTRENGADGMRGRLGI</sequence>
<dbReference type="EMBL" id="ML996565">
    <property type="protein sequence ID" value="KAF2762603.1"/>
    <property type="molecule type" value="Genomic_DNA"/>
</dbReference>
<accession>A0A6A6WKC8</accession>
<evidence type="ECO:0000313" key="2">
    <source>
        <dbReference type="Proteomes" id="UP000799437"/>
    </source>
</evidence>
<proteinExistence type="predicted"/>
<gene>
    <name evidence="1" type="ORF">EJ05DRAFT_7422</name>
</gene>
<dbReference type="RefSeq" id="XP_033605054.1">
    <property type="nucleotide sequence ID" value="XM_033749938.1"/>
</dbReference>
<name>A0A6A6WKC8_9PEZI</name>
<keyword evidence="2" id="KW-1185">Reference proteome</keyword>
<dbReference type="AlphaFoldDB" id="A0A6A6WKC8"/>
<protein>
    <submittedName>
        <fullName evidence="1">Uncharacterized protein</fullName>
    </submittedName>
</protein>
<evidence type="ECO:0000313" key="1">
    <source>
        <dbReference type="EMBL" id="KAF2762603.1"/>
    </source>
</evidence>
<organism evidence="1 2">
    <name type="scientific">Pseudovirgaria hyperparasitica</name>
    <dbReference type="NCBI Taxonomy" id="470096"/>
    <lineage>
        <taxon>Eukaryota</taxon>
        <taxon>Fungi</taxon>
        <taxon>Dikarya</taxon>
        <taxon>Ascomycota</taxon>
        <taxon>Pezizomycotina</taxon>
        <taxon>Dothideomycetes</taxon>
        <taxon>Dothideomycetes incertae sedis</taxon>
        <taxon>Acrospermales</taxon>
        <taxon>Acrospermaceae</taxon>
        <taxon>Pseudovirgaria</taxon>
    </lineage>
</organism>
<dbReference type="Proteomes" id="UP000799437">
    <property type="component" value="Unassembled WGS sequence"/>
</dbReference>